<gene>
    <name evidence="1" type="ORF">QYT958_LOCUS48005</name>
</gene>
<evidence type="ECO:0000313" key="2">
    <source>
        <dbReference type="Proteomes" id="UP000663848"/>
    </source>
</evidence>
<proteinExistence type="predicted"/>
<comment type="caution">
    <text evidence="1">The sequence shown here is derived from an EMBL/GenBank/DDBJ whole genome shotgun (WGS) entry which is preliminary data.</text>
</comment>
<reference evidence="1" key="1">
    <citation type="submission" date="2021-02" db="EMBL/GenBank/DDBJ databases">
        <authorList>
            <person name="Nowell W R."/>
        </authorList>
    </citation>
    <scope>NUCLEOTIDE SEQUENCE</scope>
</reference>
<dbReference type="Proteomes" id="UP000663848">
    <property type="component" value="Unassembled WGS sequence"/>
</dbReference>
<name>A0A822G9J0_9BILA</name>
<dbReference type="AlphaFoldDB" id="A0A822G9J0"/>
<organism evidence="1 2">
    <name type="scientific">Rotaria socialis</name>
    <dbReference type="NCBI Taxonomy" id="392032"/>
    <lineage>
        <taxon>Eukaryota</taxon>
        <taxon>Metazoa</taxon>
        <taxon>Spiralia</taxon>
        <taxon>Gnathifera</taxon>
        <taxon>Rotifera</taxon>
        <taxon>Eurotatoria</taxon>
        <taxon>Bdelloidea</taxon>
        <taxon>Philodinida</taxon>
        <taxon>Philodinidae</taxon>
        <taxon>Rotaria</taxon>
    </lineage>
</organism>
<dbReference type="EMBL" id="CAJOBR010093413">
    <property type="protein sequence ID" value="CAF5144241.1"/>
    <property type="molecule type" value="Genomic_DNA"/>
</dbReference>
<evidence type="ECO:0000313" key="1">
    <source>
        <dbReference type="EMBL" id="CAF5144241.1"/>
    </source>
</evidence>
<sequence length="59" mass="6838">TTDDIHSIDNLAHAHIAQCSAENIMLWCQFIQTFGLHEITAIVLAKDYHFKRVRKETKN</sequence>
<feature type="non-terminal residue" evidence="1">
    <location>
        <position position="1"/>
    </location>
</feature>
<accession>A0A822G9J0</accession>
<protein>
    <submittedName>
        <fullName evidence="1">Uncharacterized protein</fullName>
    </submittedName>
</protein>